<sequence>MLLNLVLLRLQGTIMPRTTKPLTNTEVERSKPKEKEYSLSDGNGLTLRIKPNGSKPWLFNYYHPITKKRTNAGLGTYPALSLAQARSIREEYRSFLAQDIATGT</sequence>
<evidence type="ECO:0000259" key="4">
    <source>
        <dbReference type="Pfam" id="PF13356"/>
    </source>
</evidence>
<feature type="compositionally biased region" description="Basic and acidic residues" evidence="3">
    <location>
        <begin position="26"/>
        <end position="38"/>
    </location>
</feature>
<organism evidence="5 6">
    <name type="scientific">Aggregatibacter actinomycetemcomitans</name>
    <name type="common">Actinobacillus actinomycetemcomitans</name>
    <name type="synonym">Haemophilus actinomycetemcomitans</name>
    <dbReference type="NCBI Taxonomy" id="714"/>
    <lineage>
        <taxon>Bacteria</taxon>
        <taxon>Pseudomonadati</taxon>
        <taxon>Pseudomonadota</taxon>
        <taxon>Gammaproteobacteria</taxon>
        <taxon>Pasteurellales</taxon>
        <taxon>Pasteurellaceae</taxon>
        <taxon>Aggregatibacter</taxon>
    </lineage>
</organism>
<dbReference type="PANTHER" id="PTHR30629:SF6">
    <property type="entry name" value="PROPHAGE INTEGRASE INTA-RELATED"/>
    <property type="match status" value="1"/>
</dbReference>
<feature type="region of interest" description="Disordered" evidence="3">
    <location>
        <begin position="19"/>
        <end position="44"/>
    </location>
</feature>
<accession>A0A2G1DNY4</accession>
<dbReference type="EMBL" id="PCGW01000014">
    <property type="protein sequence ID" value="PHO20227.1"/>
    <property type="molecule type" value="Genomic_DNA"/>
</dbReference>
<comment type="caution">
    <text evidence="5">The sequence shown here is derived from an EMBL/GenBank/DDBJ whole genome shotgun (WGS) entry which is preliminary data.</text>
</comment>
<dbReference type="Proteomes" id="UP000226080">
    <property type="component" value="Unassembled WGS sequence"/>
</dbReference>
<dbReference type="InterPro" id="IPR050808">
    <property type="entry name" value="Phage_Integrase"/>
</dbReference>
<keyword evidence="6" id="KW-1185">Reference proteome</keyword>
<evidence type="ECO:0000256" key="3">
    <source>
        <dbReference type="SAM" id="MobiDB-lite"/>
    </source>
</evidence>
<keyword evidence="2" id="KW-0229">DNA integration</keyword>
<protein>
    <submittedName>
        <fullName evidence="5">DUF4102 domain-containing protein</fullName>
    </submittedName>
</protein>
<dbReference type="Gene3D" id="3.30.160.390">
    <property type="entry name" value="Integrase, DNA-binding domain"/>
    <property type="match status" value="1"/>
</dbReference>
<evidence type="ECO:0000256" key="1">
    <source>
        <dbReference type="ARBA" id="ARBA00008857"/>
    </source>
</evidence>
<evidence type="ECO:0000256" key="2">
    <source>
        <dbReference type="ARBA" id="ARBA00022908"/>
    </source>
</evidence>
<dbReference type="InterPro" id="IPR038488">
    <property type="entry name" value="Integrase_DNA-bd_sf"/>
</dbReference>
<comment type="similarity">
    <text evidence="1">Belongs to the 'phage' integrase family.</text>
</comment>
<reference evidence="5 6" key="1">
    <citation type="submission" date="2017-10" db="EMBL/GenBank/DDBJ databases">
        <title>Draft genome sequences of Aggregatibacter actinomycetemcomitans strains 310a and 310b.</title>
        <authorList>
            <person name="May A.C."/>
            <person name="Ohta H."/>
            <person name="Maeda H."/>
            <person name="Kokeguchi S."/>
            <person name="Cugini C."/>
        </authorList>
    </citation>
    <scope>NUCLEOTIDE SEQUENCE [LARGE SCALE GENOMIC DNA]</scope>
    <source>
        <strain evidence="5 6">310b</strain>
    </source>
</reference>
<dbReference type="InterPro" id="IPR025166">
    <property type="entry name" value="Integrase_DNA_bind_dom"/>
</dbReference>
<evidence type="ECO:0000313" key="5">
    <source>
        <dbReference type="EMBL" id="PHO20227.1"/>
    </source>
</evidence>
<name>A0A2G1DNY4_AGGAC</name>
<evidence type="ECO:0000313" key="6">
    <source>
        <dbReference type="Proteomes" id="UP000226080"/>
    </source>
</evidence>
<gene>
    <name evidence="5" type="ORF">CQR80_07695</name>
</gene>
<proteinExistence type="inferred from homology"/>
<dbReference type="Pfam" id="PF13356">
    <property type="entry name" value="Arm-DNA-bind_3"/>
    <property type="match status" value="1"/>
</dbReference>
<dbReference type="PANTHER" id="PTHR30629">
    <property type="entry name" value="PROPHAGE INTEGRASE"/>
    <property type="match status" value="1"/>
</dbReference>
<feature type="domain" description="Integrase DNA-binding" evidence="4">
    <location>
        <begin position="22"/>
        <end position="100"/>
    </location>
</feature>